<name>A0A6L7F292_9ACTN</name>
<dbReference type="RefSeq" id="WP_160878735.1">
    <property type="nucleotide sequence ID" value="NZ_WUEK01000009.1"/>
</dbReference>
<evidence type="ECO:0000256" key="7">
    <source>
        <dbReference type="SAM" id="SignalP"/>
    </source>
</evidence>
<evidence type="ECO:0000259" key="8">
    <source>
        <dbReference type="Pfam" id="PF00933"/>
    </source>
</evidence>
<feature type="signal peptide" evidence="7">
    <location>
        <begin position="1"/>
        <end position="37"/>
    </location>
</feature>
<dbReference type="PANTHER" id="PTHR30620:SF16">
    <property type="entry name" value="LYSOSOMAL BETA GLUCOSIDASE"/>
    <property type="match status" value="1"/>
</dbReference>
<evidence type="ECO:0000256" key="4">
    <source>
        <dbReference type="ARBA" id="ARBA00022729"/>
    </source>
</evidence>
<dbReference type="SUPFAM" id="SSF51445">
    <property type="entry name" value="(Trans)glycosidases"/>
    <property type="match status" value="1"/>
</dbReference>
<dbReference type="Pfam" id="PF00933">
    <property type="entry name" value="Glyco_hydro_3"/>
    <property type="match status" value="1"/>
</dbReference>
<comment type="catalytic activity">
    <reaction evidence="1">
        <text>Hydrolysis of terminal, non-reducing beta-D-glucosyl residues with release of beta-D-glucose.</text>
        <dbReference type="EC" id="3.2.1.21"/>
    </reaction>
</comment>
<dbReference type="Gene3D" id="3.20.20.300">
    <property type="entry name" value="Glycoside hydrolase, family 3, N-terminal domain"/>
    <property type="match status" value="1"/>
</dbReference>
<dbReference type="GO" id="GO:0008422">
    <property type="term" value="F:beta-glucosidase activity"/>
    <property type="evidence" value="ECO:0007669"/>
    <property type="project" value="UniProtKB-EC"/>
</dbReference>
<evidence type="ECO:0000256" key="3">
    <source>
        <dbReference type="ARBA" id="ARBA00012744"/>
    </source>
</evidence>
<dbReference type="Proteomes" id="UP000473325">
    <property type="component" value="Unassembled WGS sequence"/>
</dbReference>
<dbReference type="EC" id="3.2.1.21" evidence="3"/>
<dbReference type="SUPFAM" id="SSF52279">
    <property type="entry name" value="Beta-D-glucan exohydrolase, C-terminal domain"/>
    <property type="match status" value="1"/>
</dbReference>
<sequence>MKRTTNRAARGTAAVVASALTAGALAVAAQSGGSAQAAGPTQPALSSRDVPVITVDGLRFRDLDRDGDLTPYEDWRLSAGERASDLLARLTKEQKAGLLAHGTLATTGQAYNTATNTDYIQTRNISTFITRLAIEPSAMAEQSNAVQQIAENTEWGIPVTISTDPRNGFAVTLGQTVARVGNTAFPEAIGMGATDDPALTRAYGDVIRQEYRAVGIHEGLSPQADIATEPRWSRINGTFGSDPQKAKQQVNAYIAGMQGGTSGVNSEGTVATVKHWVGYGAQVNGYDSHYYYGRYAGFAGGQFEKHLIPFEGAFAANAGGVMPTYSILKDLVFRGQPVEQVGAGFNRYLTTDLLRGEYGFTGVTVSDFGITGNCPQICQDTRPPASFVGSWGVGMPWGVEPLTVTQRYGKAISAGVDQVGGSVEPAQVVAAFDAGLISRSRLNEAARRVLIQKFQLGLFENPFVDPARAAAVNGSAAFKAIGDAAQAKSLTLLSNQAKTLPASTSAVKKVYLSGVGTQAAQARGLTVVATPAEADLAIVRLSDPVGGSDRTDLDFKGTEADYQAFAAAAATSTPTIAVPRLDRPLVLTNVVDRADAVLANYGVTDEVLLQTIFGERSPGGKLPFELPSSMADVLRQAGDVPQDTPNALFAAGTGLSYGGGATPPATPSRFAFKKAPKVKGVAKVGRKVRIKGIGVANVAPAATKVRVHWFVGGKKVRGAKRPAYTPRRGDVGKRLKVKVTITGSTAATTVIVVKGPKVRR</sequence>
<dbReference type="GO" id="GO:0009251">
    <property type="term" value="P:glucan catabolic process"/>
    <property type="evidence" value="ECO:0007669"/>
    <property type="project" value="TreeGrafter"/>
</dbReference>
<dbReference type="InterPro" id="IPR001764">
    <property type="entry name" value="Glyco_hydro_3_N"/>
</dbReference>
<evidence type="ECO:0000259" key="9">
    <source>
        <dbReference type="Pfam" id="PF01915"/>
    </source>
</evidence>
<feature type="domain" description="Glycoside hydrolase family 3 C-terminal" evidence="9">
    <location>
        <begin position="527"/>
        <end position="657"/>
    </location>
</feature>
<dbReference type="AlphaFoldDB" id="A0A6L7F292"/>
<gene>
    <name evidence="10" type="ORF">GRQ65_14680</name>
</gene>
<dbReference type="Gene3D" id="3.40.50.1700">
    <property type="entry name" value="Glycoside hydrolase family 3 C-terminal domain"/>
    <property type="match status" value="1"/>
</dbReference>
<proteinExistence type="inferred from homology"/>
<dbReference type="InterPro" id="IPR051915">
    <property type="entry name" value="Cellulose_Degrad_GH3"/>
</dbReference>
<keyword evidence="6" id="KW-0326">Glycosidase</keyword>
<accession>A0A6L7F292</accession>
<evidence type="ECO:0000256" key="1">
    <source>
        <dbReference type="ARBA" id="ARBA00000448"/>
    </source>
</evidence>
<protein>
    <recommendedName>
        <fullName evidence="3">beta-glucosidase</fullName>
        <ecNumber evidence="3">3.2.1.21</ecNumber>
    </recommendedName>
</protein>
<dbReference type="PRINTS" id="PR00133">
    <property type="entry name" value="GLHYDRLASE3"/>
</dbReference>
<evidence type="ECO:0000256" key="2">
    <source>
        <dbReference type="ARBA" id="ARBA00005336"/>
    </source>
</evidence>
<feature type="domain" description="Glycoside hydrolase family 3 N-terminal" evidence="8">
    <location>
        <begin position="134"/>
        <end position="450"/>
    </location>
</feature>
<dbReference type="InterPro" id="IPR017853">
    <property type="entry name" value="GH"/>
</dbReference>
<organism evidence="10 11">
    <name type="scientific">Nocardioides flavescens</name>
    <dbReference type="NCBI Taxonomy" id="2691959"/>
    <lineage>
        <taxon>Bacteria</taxon>
        <taxon>Bacillati</taxon>
        <taxon>Actinomycetota</taxon>
        <taxon>Actinomycetes</taxon>
        <taxon>Propionibacteriales</taxon>
        <taxon>Nocardioidaceae</taxon>
        <taxon>Nocardioides</taxon>
    </lineage>
</organism>
<evidence type="ECO:0000313" key="10">
    <source>
        <dbReference type="EMBL" id="MXG90792.1"/>
    </source>
</evidence>
<dbReference type="InterPro" id="IPR036881">
    <property type="entry name" value="Glyco_hydro_3_C_sf"/>
</dbReference>
<comment type="similarity">
    <text evidence="2">Belongs to the glycosyl hydrolase 3 family.</text>
</comment>
<keyword evidence="5 10" id="KW-0378">Hydrolase</keyword>
<keyword evidence="4 7" id="KW-0732">Signal</keyword>
<dbReference type="PANTHER" id="PTHR30620">
    <property type="entry name" value="PERIPLASMIC BETA-GLUCOSIDASE-RELATED"/>
    <property type="match status" value="1"/>
</dbReference>
<feature type="chain" id="PRO_5026946298" description="beta-glucosidase" evidence="7">
    <location>
        <begin position="38"/>
        <end position="760"/>
    </location>
</feature>
<reference evidence="10 11" key="1">
    <citation type="submission" date="2019-12" db="EMBL/GenBank/DDBJ databases">
        <authorList>
            <person name="Kun Z."/>
        </authorList>
    </citation>
    <scope>NUCLEOTIDE SEQUENCE [LARGE SCALE GENOMIC DNA]</scope>
    <source>
        <strain evidence="10 11">YIM 123512</strain>
    </source>
</reference>
<evidence type="ECO:0000256" key="6">
    <source>
        <dbReference type="ARBA" id="ARBA00023295"/>
    </source>
</evidence>
<dbReference type="Pfam" id="PF01915">
    <property type="entry name" value="Glyco_hydro_3_C"/>
    <property type="match status" value="1"/>
</dbReference>
<dbReference type="EMBL" id="WUEK01000009">
    <property type="protein sequence ID" value="MXG90792.1"/>
    <property type="molecule type" value="Genomic_DNA"/>
</dbReference>
<dbReference type="InterPro" id="IPR036962">
    <property type="entry name" value="Glyco_hydro_3_N_sf"/>
</dbReference>
<dbReference type="InterPro" id="IPR002772">
    <property type="entry name" value="Glyco_hydro_3_C"/>
</dbReference>
<evidence type="ECO:0000256" key="5">
    <source>
        <dbReference type="ARBA" id="ARBA00022801"/>
    </source>
</evidence>
<comment type="caution">
    <text evidence="10">The sequence shown here is derived from an EMBL/GenBank/DDBJ whole genome shotgun (WGS) entry which is preliminary data.</text>
</comment>
<dbReference type="Gene3D" id="2.60.40.2700">
    <property type="match status" value="1"/>
</dbReference>
<keyword evidence="11" id="KW-1185">Reference proteome</keyword>
<evidence type="ECO:0000313" key="11">
    <source>
        <dbReference type="Proteomes" id="UP000473325"/>
    </source>
</evidence>